<dbReference type="EMBL" id="JAHESE010000001">
    <property type="protein sequence ID" value="MBT1706828.1"/>
    <property type="molecule type" value="Genomic_DNA"/>
</dbReference>
<dbReference type="PANTHER" id="PTHR39186">
    <property type="entry name" value="DUF2071 FAMILY PROTEIN"/>
    <property type="match status" value="1"/>
</dbReference>
<dbReference type="PANTHER" id="PTHR39186:SF1">
    <property type="entry name" value="DUF2071 DOMAIN-CONTAINING PROTEIN"/>
    <property type="match status" value="1"/>
</dbReference>
<comment type="caution">
    <text evidence="1">The sequence shown here is derived from an EMBL/GenBank/DDBJ whole genome shotgun (WGS) entry which is preliminary data.</text>
</comment>
<proteinExistence type="predicted"/>
<dbReference type="Proteomes" id="UP001319080">
    <property type="component" value="Unassembled WGS sequence"/>
</dbReference>
<protein>
    <submittedName>
        <fullName evidence="1">DUF2071 domain-containing protein</fullName>
    </submittedName>
</protein>
<organism evidence="1 2">
    <name type="scientific">Dawidia cretensis</name>
    <dbReference type="NCBI Taxonomy" id="2782350"/>
    <lineage>
        <taxon>Bacteria</taxon>
        <taxon>Pseudomonadati</taxon>
        <taxon>Bacteroidota</taxon>
        <taxon>Cytophagia</taxon>
        <taxon>Cytophagales</taxon>
        <taxon>Chryseotaleaceae</taxon>
        <taxon>Dawidia</taxon>
    </lineage>
</organism>
<dbReference type="AlphaFoldDB" id="A0AAP2GS47"/>
<dbReference type="RefSeq" id="WP_254082417.1">
    <property type="nucleotide sequence ID" value="NZ_JAHESE010000001.1"/>
</dbReference>
<reference evidence="1 2" key="1">
    <citation type="submission" date="2021-05" db="EMBL/GenBank/DDBJ databases">
        <title>A Polyphasic approach of four new species of the genus Ohtaekwangia: Ohtaekwangia histidinii sp. nov., Ohtaekwangia cretensis sp. nov., Ohtaekwangia indiensis sp. nov., Ohtaekwangia reichenbachii sp. nov. from diverse environment.</title>
        <authorList>
            <person name="Octaviana S."/>
        </authorList>
    </citation>
    <scope>NUCLEOTIDE SEQUENCE [LARGE SCALE GENOMIC DNA]</scope>
    <source>
        <strain evidence="1 2">PWU5</strain>
    </source>
</reference>
<dbReference type="Pfam" id="PF09844">
    <property type="entry name" value="DUF2071"/>
    <property type="match status" value="1"/>
</dbReference>
<evidence type="ECO:0000313" key="1">
    <source>
        <dbReference type="EMBL" id="MBT1706828.1"/>
    </source>
</evidence>
<dbReference type="InterPro" id="IPR018644">
    <property type="entry name" value="DUF2071"/>
</dbReference>
<accession>A0AAP2GS47</accession>
<keyword evidence="2" id="KW-1185">Reference proteome</keyword>
<name>A0AAP2GS47_9BACT</name>
<sequence length="251" mass="28769">MAGTFLTAEWKKLLMANYVVDPAILQPHVPAGTELDLWQGRCYVSVVGFMFVNTRLRGFRIPFHSNFEEVNLRFYVRYKHPVDGWRRGVVFIKEIVPKPALTFVANTIYRENYETMPMVHRWEQTDDTLTVEYRWRHKEWNSISLTTANTPAPLQPGTEEEFITEHYWGYTRIGAARSTEYGVEHPAWLVYPPATQYGINVDFGPLYGPEFAHLANATPASVFLAEGSQIVVKEGRKLPQSQSKSALLAQV</sequence>
<gene>
    <name evidence="1" type="ORF">KK062_01265</name>
</gene>
<evidence type="ECO:0000313" key="2">
    <source>
        <dbReference type="Proteomes" id="UP001319080"/>
    </source>
</evidence>